<dbReference type="PROSITE" id="PS50042">
    <property type="entry name" value="CNMP_BINDING_3"/>
    <property type="match status" value="1"/>
</dbReference>
<accession>A0A975BHN1</accession>
<dbReference type="InterPro" id="IPR000595">
    <property type="entry name" value="cNMP-bd_dom"/>
</dbReference>
<evidence type="ECO:0000313" key="3">
    <source>
        <dbReference type="EMBL" id="QTA85536.1"/>
    </source>
</evidence>
<proteinExistence type="predicted"/>
<feature type="coiled-coil region" evidence="1">
    <location>
        <begin position="161"/>
        <end position="195"/>
    </location>
</feature>
<evidence type="ECO:0000313" key="4">
    <source>
        <dbReference type="Proteomes" id="UP000663722"/>
    </source>
</evidence>
<dbReference type="Pfam" id="PF00027">
    <property type="entry name" value="cNMP_binding"/>
    <property type="match status" value="1"/>
</dbReference>
<evidence type="ECO:0000259" key="2">
    <source>
        <dbReference type="PROSITE" id="PS50042"/>
    </source>
</evidence>
<dbReference type="GO" id="GO:0005829">
    <property type="term" value="C:cytosol"/>
    <property type="evidence" value="ECO:0007669"/>
    <property type="project" value="TreeGrafter"/>
</dbReference>
<dbReference type="AlphaFoldDB" id="A0A975BHN1"/>
<keyword evidence="1" id="KW-0175">Coiled coil</keyword>
<dbReference type="InterPro" id="IPR014710">
    <property type="entry name" value="RmlC-like_jellyroll"/>
</dbReference>
<name>A0A975BHN1_9BACT</name>
<gene>
    <name evidence="3" type="ORF">dnm_015470</name>
</gene>
<reference evidence="3" key="1">
    <citation type="journal article" date="2021" name="Microb. Physiol.">
        <title>Proteogenomic Insights into the Physiology of Marine, Sulfate-Reducing, Filamentous Desulfonema limicola and Desulfonema magnum.</title>
        <authorList>
            <person name="Schnaars V."/>
            <person name="Wohlbrand L."/>
            <person name="Scheve S."/>
            <person name="Hinrichs C."/>
            <person name="Reinhardt R."/>
            <person name="Rabus R."/>
        </authorList>
    </citation>
    <scope>NUCLEOTIDE SEQUENCE</scope>
    <source>
        <strain evidence="3">4be13</strain>
    </source>
</reference>
<protein>
    <submittedName>
        <fullName evidence="3">Cyclic nucleotide-binding domain-containing protein</fullName>
    </submittedName>
</protein>
<dbReference type="GO" id="GO:0003700">
    <property type="term" value="F:DNA-binding transcription factor activity"/>
    <property type="evidence" value="ECO:0007669"/>
    <property type="project" value="TreeGrafter"/>
</dbReference>
<feature type="domain" description="Cyclic nucleotide-binding" evidence="2">
    <location>
        <begin position="23"/>
        <end position="113"/>
    </location>
</feature>
<keyword evidence="4" id="KW-1185">Reference proteome</keyword>
<dbReference type="EMBL" id="CP061800">
    <property type="protein sequence ID" value="QTA85536.1"/>
    <property type="molecule type" value="Genomic_DNA"/>
</dbReference>
<dbReference type="RefSeq" id="WP_207681550.1">
    <property type="nucleotide sequence ID" value="NZ_CP061800.1"/>
</dbReference>
<dbReference type="CDD" id="cd00038">
    <property type="entry name" value="CAP_ED"/>
    <property type="match status" value="1"/>
</dbReference>
<sequence>MTDHSDYFKYNYDIIKEMTQVPMLKSFEEKDLQKLLRLSKIKEYKPGDLIFEEGSYDGCIYYLVYGKAKIVKNEKVLSVLQRTGEIFGEMGALDGSARSASVYAADNTMCLAIKISDVDGLSASDQFESRYKMYRGFAEILAHRLRVTTEELVRTKEELDKQNLVNRLILKTEELSKAKEKIALLQSRLRGQKRINTV</sequence>
<dbReference type="SUPFAM" id="SSF51206">
    <property type="entry name" value="cAMP-binding domain-like"/>
    <property type="match status" value="1"/>
</dbReference>
<evidence type="ECO:0000256" key="1">
    <source>
        <dbReference type="SAM" id="Coils"/>
    </source>
</evidence>
<dbReference type="KEGG" id="dmm:dnm_015470"/>
<dbReference type="PANTHER" id="PTHR24567">
    <property type="entry name" value="CRP FAMILY TRANSCRIPTIONAL REGULATORY PROTEIN"/>
    <property type="match status" value="1"/>
</dbReference>
<dbReference type="InterPro" id="IPR050397">
    <property type="entry name" value="Env_Response_Regulators"/>
</dbReference>
<dbReference type="PANTHER" id="PTHR24567:SF74">
    <property type="entry name" value="HTH-TYPE TRANSCRIPTIONAL REGULATOR ARCR"/>
    <property type="match status" value="1"/>
</dbReference>
<dbReference type="Proteomes" id="UP000663722">
    <property type="component" value="Chromosome"/>
</dbReference>
<dbReference type="InterPro" id="IPR018490">
    <property type="entry name" value="cNMP-bd_dom_sf"/>
</dbReference>
<dbReference type="SMART" id="SM00100">
    <property type="entry name" value="cNMP"/>
    <property type="match status" value="1"/>
</dbReference>
<dbReference type="Gene3D" id="2.60.120.10">
    <property type="entry name" value="Jelly Rolls"/>
    <property type="match status" value="1"/>
</dbReference>
<organism evidence="3 4">
    <name type="scientific">Desulfonema magnum</name>
    <dbReference type="NCBI Taxonomy" id="45655"/>
    <lineage>
        <taxon>Bacteria</taxon>
        <taxon>Pseudomonadati</taxon>
        <taxon>Thermodesulfobacteriota</taxon>
        <taxon>Desulfobacteria</taxon>
        <taxon>Desulfobacterales</taxon>
        <taxon>Desulfococcaceae</taxon>
        <taxon>Desulfonema</taxon>
    </lineage>
</organism>